<dbReference type="Gene3D" id="3.60.15.10">
    <property type="entry name" value="Ribonuclease Z/Hydroxyacylglutathione hydrolase-like"/>
    <property type="match status" value="1"/>
</dbReference>
<dbReference type="InterPro" id="IPR036866">
    <property type="entry name" value="RibonucZ/Hydroxyglut_hydro"/>
</dbReference>
<dbReference type="AlphaFoldDB" id="A0A5A7V7F0"/>
<evidence type="ECO:0000313" key="2">
    <source>
        <dbReference type="Proteomes" id="UP000321393"/>
    </source>
</evidence>
<proteinExistence type="predicted"/>
<dbReference type="STRING" id="1194695.A0A5A7V7F0"/>
<dbReference type="PANTHER" id="PTHR46504">
    <property type="entry name" value="TRNASE Z TRZ1"/>
    <property type="match status" value="1"/>
</dbReference>
<sequence length="353" mass="39603">MQISIPISPLRPPQVFPFHQPVLHTPKPQGVALHSHLNPVNSFRDSGLLSTIGVEEEYRRARSQVNRKGVDLEGYSVEGISVGGQETCVIIPEFKCAFDIGRCPSRAIQQNFVFITHAHLDHIGGLPMYVASRGLYSLSPPTVFLPACIKEDVEKLLEIHRTMGQVELDVDLVALDVGETYEMRNNLVCRAFETQHVIPSQGYVIYSVRKKLKKQYMHLKGKQIEKLKKSGVEACIAPTITDTILSPEVAFTGDTTSDFMLDPRNADALRAKVLITEATFLDEAVSIEHARQHGHTHIFEIIENAQWIRNKAILLTHFSSRYHIEDIRKAVSKLQANVTAKVVPLTEGFKSMY</sequence>
<dbReference type="OrthoDB" id="527344at2759"/>
<reference evidence="1 2" key="1">
    <citation type="submission" date="2019-08" db="EMBL/GenBank/DDBJ databases">
        <title>Draft genome sequences of two oriental melons (Cucumis melo L. var makuwa).</title>
        <authorList>
            <person name="Kwon S.-Y."/>
        </authorList>
    </citation>
    <scope>NUCLEOTIDE SEQUENCE [LARGE SCALE GENOMIC DNA]</scope>
    <source>
        <strain evidence="2">cv. SW 3</strain>
        <tissue evidence="1">Leaf</tissue>
    </source>
</reference>
<organism evidence="1 2">
    <name type="scientific">Cucumis melo var. makuwa</name>
    <name type="common">Oriental melon</name>
    <dbReference type="NCBI Taxonomy" id="1194695"/>
    <lineage>
        <taxon>Eukaryota</taxon>
        <taxon>Viridiplantae</taxon>
        <taxon>Streptophyta</taxon>
        <taxon>Embryophyta</taxon>
        <taxon>Tracheophyta</taxon>
        <taxon>Spermatophyta</taxon>
        <taxon>Magnoliopsida</taxon>
        <taxon>eudicotyledons</taxon>
        <taxon>Gunneridae</taxon>
        <taxon>Pentapetalae</taxon>
        <taxon>rosids</taxon>
        <taxon>fabids</taxon>
        <taxon>Cucurbitales</taxon>
        <taxon>Cucurbitaceae</taxon>
        <taxon>Benincaseae</taxon>
        <taxon>Cucumis</taxon>
    </lineage>
</organism>
<dbReference type="Pfam" id="PF23023">
    <property type="entry name" value="Anti-Pycsar_Apyc1"/>
    <property type="match status" value="1"/>
</dbReference>
<comment type="caution">
    <text evidence="1">The sequence shown here is derived from an EMBL/GenBank/DDBJ whole genome shotgun (WGS) entry which is preliminary data.</text>
</comment>
<dbReference type="EMBL" id="SSTE01004737">
    <property type="protein sequence ID" value="KAA0061661.1"/>
    <property type="molecule type" value="Genomic_DNA"/>
</dbReference>
<accession>A0A5A7V7F0</accession>
<dbReference type="SUPFAM" id="SSF56281">
    <property type="entry name" value="Metallo-hydrolase/oxidoreductase"/>
    <property type="match status" value="1"/>
</dbReference>
<dbReference type="PANTHER" id="PTHR46504:SF1">
    <property type="entry name" value="TRNASE Z TRZ2, CHLOROPLASTIC"/>
    <property type="match status" value="1"/>
</dbReference>
<evidence type="ECO:0000313" key="1">
    <source>
        <dbReference type="EMBL" id="KAA0061661.1"/>
    </source>
</evidence>
<protein>
    <submittedName>
        <fullName evidence="1">Ribonuclease Z</fullName>
    </submittedName>
</protein>
<gene>
    <name evidence="1" type="ORF">E6C27_scaffold212G00300</name>
</gene>
<name>A0A5A7V7F0_CUCMM</name>
<dbReference type="Proteomes" id="UP000321393">
    <property type="component" value="Unassembled WGS sequence"/>
</dbReference>